<gene>
    <name evidence="2" type="ORF">GMD66_14055</name>
    <name evidence="3" type="ORF">GMD82_01770</name>
    <name evidence="4" type="ORF">GMD92_06120</name>
    <name evidence="5" type="ORF">GME02_03655</name>
    <name evidence="6" type="ORF">PMLFYP103_02280</name>
</gene>
<feature type="transmembrane region" description="Helical" evidence="1">
    <location>
        <begin position="12"/>
        <end position="33"/>
    </location>
</feature>
<sequence>MEEKNEKKSVWGIILKVIIVVATAIGSAFGVTACI</sequence>
<keyword evidence="1" id="KW-0812">Transmembrane</keyword>
<reference evidence="6" key="2">
    <citation type="submission" date="2019-11" db="EMBL/GenBank/DDBJ databases">
        <authorList>
            <person name="Feng L."/>
        </authorList>
    </citation>
    <scope>NUCLEOTIDE SEQUENCE</scope>
    <source>
        <strain evidence="6">PmerdaeLFYP103</strain>
    </source>
</reference>
<evidence type="ECO:0000256" key="1">
    <source>
        <dbReference type="SAM" id="Phobius"/>
    </source>
</evidence>
<dbReference type="RefSeq" id="WP_005636167.1">
    <property type="nucleotide sequence ID" value="NZ_BAABYG010000001.1"/>
</dbReference>
<dbReference type="Proteomes" id="UP000482671">
    <property type="component" value="Unassembled WGS sequence"/>
</dbReference>
<evidence type="ECO:0000313" key="8">
    <source>
        <dbReference type="Proteomes" id="UP000437446"/>
    </source>
</evidence>
<evidence type="ECO:0000313" key="7">
    <source>
        <dbReference type="Proteomes" id="UP000434916"/>
    </source>
</evidence>
<reference evidence="7 8" key="1">
    <citation type="journal article" date="2019" name="Nat. Med.">
        <title>A library of human gut bacterial isolates paired with longitudinal multiomics data enables mechanistic microbiome research.</title>
        <authorList>
            <person name="Poyet M."/>
            <person name="Groussin M."/>
            <person name="Gibbons S.M."/>
            <person name="Avila-Pacheco J."/>
            <person name="Jiang X."/>
            <person name="Kearney S.M."/>
            <person name="Perrotta A.R."/>
            <person name="Berdy B."/>
            <person name="Zhao S."/>
            <person name="Lieberman T.D."/>
            <person name="Swanson P.K."/>
            <person name="Smith M."/>
            <person name="Roesemann S."/>
            <person name="Alexander J.E."/>
            <person name="Rich S.A."/>
            <person name="Livny J."/>
            <person name="Vlamakis H."/>
            <person name="Clish C."/>
            <person name="Bullock K."/>
            <person name="Deik A."/>
            <person name="Scott J."/>
            <person name="Pierce K.A."/>
            <person name="Xavier R.J."/>
            <person name="Alm E.J."/>
        </authorList>
    </citation>
    <scope>NUCLEOTIDE SEQUENCE [LARGE SCALE GENOMIC DNA]</scope>
    <source>
        <strain evidence="5 10">BIOML-A11</strain>
        <strain evidence="4 9">BIOML-A16</strain>
        <strain evidence="2 8">BIOML-A25</strain>
        <strain evidence="3 7">BIOML-A29</strain>
    </source>
</reference>
<protein>
    <submittedName>
        <fullName evidence="2">Smalltalk protein</fullName>
    </submittedName>
</protein>
<evidence type="ECO:0000313" key="4">
    <source>
        <dbReference type="EMBL" id="MTU68656.1"/>
    </source>
</evidence>
<dbReference type="NCBIfam" id="NF033879">
    <property type="entry name" value="smalltalk"/>
    <property type="match status" value="1"/>
</dbReference>
<evidence type="ECO:0000313" key="6">
    <source>
        <dbReference type="EMBL" id="VYU47626.1"/>
    </source>
</evidence>
<evidence type="ECO:0000313" key="10">
    <source>
        <dbReference type="Proteomes" id="UP000482671"/>
    </source>
</evidence>
<dbReference type="Proteomes" id="UP000437446">
    <property type="component" value="Unassembled WGS sequence"/>
</dbReference>
<name>A0A6N8CXS1_9BACT</name>
<dbReference type="GeneID" id="99805413"/>
<dbReference type="Proteomes" id="UP000448908">
    <property type="component" value="Unassembled WGS sequence"/>
</dbReference>
<dbReference type="EMBL" id="WNCN01000002">
    <property type="protein sequence ID" value="MTU38259.1"/>
    <property type="molecule type" value="Genomic_DNA"/>
</dbReference>
<evidence type="ECO:0000313" key="2">
    <source>
        <dbReference type="EMBL" id="MTU30313.1"/>
    </source>
</evidence>
<keyword evidence="1" id="KW-0472">Membrane</keyword>
<keyword evidence="1" id="KW-1133">Transmembrane helix</keyword>
<dbReference type="Proteomes" id="UP000434916">
    <property type="component" value="Unassembled WGS sequence"/>
</dbReference>
<dbReference type="PROSITE" id="PS51257">
    <property type="entry name" value="PROKAR_LIPOPROTEIN"/>
    <property type="match status" value="1"/>
</dbReference>
<dbReference type="EMBL" id="WNDA01000007">
    <property type="protein sequence ID" value="MTU68656.1"/>
    <property type="molecule type" value="Genomic_DNA"/>
</dbReference>
<evidence type="ECO:0000313" key="5">
    <source>
        <dbReference type="EMBL" id="MTV00772.1"/>
    </source>
</evidence>
<accession>A0A6N8CXS1</accession>
<keyword evidence="7" id="KW-1185">Reference proteome</keyword>
<dbReference type="EMBL" id="CACRUV010000027">
    <property type="protein sequence ID" value="VYU47626.1"/>
    <property type="molecule type" value="Genomic_DNA"/>
</dbReference>
<proteinExistence type="predicted"/>
<dbReference type="InterPro" id="IPR045505">
    <property type="entry name" value="DUF6486"/>
</dbReference>
<evidence type="ECO:0000313" key="3">
    <source>
        <dbReference type="EMBL" id="MTU38259.1"/>
    </source>
</evidence>
<organism evidence="2 8">
    <name type="scientific">Parabacteroides merdae</name>
    <dbReference type="NCBI Taxonomy" id="46503"/>
    <lineage>
        <taxon>Bacteria</taxon>
        <taxon>Pseudomonadati</taxon>
        <taxon>Bacteroidota</taxon>
        <taxon>Bacteroidia</taxon>
        <taxon>Bacteroidales</taxon>
        <taxon>Tannerellaceae</taxon>
        <taxon>Parabacteroides</taxon>
    </lineage>
</organism>
<evidence type="ECO:0000313" key="9">
    <source>
        <dbReference type="Proteomes" id="UP000448908"/>
    </source>
</evidence>
<dbReference type="EMBL" id="WNDD01000003">
    <property type="protein sequence ID" value="MTV00772.1"/>
    <property type="molecule type" value="Genomic_DNA"/>
</dbReference>
<dbReference type="EMBL" id="WNCR01000007">
    <property type="protein sequence ID" value="MTU30313.1"/>
    <property type="molecule type" value="Genomic_DNA"/>
</dbReference>
<dbReference type="AlphaFoldDB" id="A0A6N8CXS1"/>
<dbReference type="Pfam" id="PF20096">
    <property type="entry name" value="DUF6486"/>
    <property type="match status" value="1"/>
</dbReference>